<evidence type="ECO:0000313" key="5">
    <source>
        <dbReference type="Proteomes" id="UP000244855"/>
    </source>
</evidence>
<dbReference type="GO" id="GO:0042602">
    <property type="term" value="F:riboflavin reductase (NADPH) activity"/>
    <property type="evidence" value="ECO:0007669"/>
    <property type="project" value="TreeGrafter"/>
</dbReference>
<dbReference type="PANTHER" id="PTHR30466:SF1">
    <property type="entry name" value="FMN REDUCTASE (NADH) RUTF"/>
    <property type="match status" value="1"/>
</dbReference>
<accession>A0A2V1E942</accession>
<protein>
    <recommendedName>
        <fullName evidence="3">Flavin reductase like domain-containing protein</fullName>
    </recommendedName>
</protein>
<evidence type="ECO:0000256" key="1">
    <source>
        <dbReference type="ARBA" id="ARBA00023002"/>
    </source>
</evidence>
<dbReference type="SUPFAM" id="SSF50475">
    <property type="entry name" value="FMN-binding split barrel"/>
    <property type="match status" value="1"/>
</dbReference>
<gene>
    <name evidence="4" type="ORF">DM02DRAFT_551992</name>
</gene>
<dbReference type="Gene3D" id="2.30.110.10">
    <property type="entry name" value="Electron Transport, Fmn-binding Protein, Chain A"/>
    <property type="match status" value="1"/>
</dbReference>
<dbReference type="Pfam" id="PF01613">
    <property type="entry name" value="Flavin_Reduct"/>
    <property type="match status" value="1"/>
</dbReference>
<dbReference type="InterPro" id="IPR050268">
    <property type="entry name" value="NADH-dep_flavin_reductase"/>
</dbReference>
<dbReference type="STRING" id="97972.A0A2V1E942"/>
<dbReference type="Proteomes" id="UP000244855">
    <property type="component" value="Unassembled WGS sequence"/>
</dbReference>
<proteinExistence type="predicted"/>
<dbReference type="AlphaFoldDB" id="A0A2V1E942"/>
<name>A0A2V1E942_9PLEO</name>
<keyword evidence="1" id="KW-0560">Oxidoreductase</keyword>
<dbReference type="EMBL" id="KZ805306">
    <property type="protein sequence ID" value="PVI07043.1"/>
    <property type="molecule type" value="Genomic_DNA"/>
</dbReference>
<dbReference type="PANTHER" id="PTHR30466">
    <property type="entry name" value="FLAVIN REDUCTASE"/>
    <property type="match status" value="1"/>
</dbReference>
<dbReference type="GO" id="GO:0010181">
    <property type="term" value="F:FMN binding"/>
    <property type="evidence" value="ECO:0007669"/>
    <property type="project" value="InterPro"/>
</dbReference>
<dbReference type="SMART" id="SM00903">
    <property type="entry name" value="Flavin_Reduct"/>
    <property type="match status" value="1"/>
</dbReference>
<dbReference type="InterPro" id="IPR012349">
    <property type="entry name" value="Split_barrel_FMN-bd"/>
</dbReference>
<feature type="domain" description="Flavin reductase like" evidence="3">
    <location>
        <begin position="156"/>
        <end position="319"/>
    </location>
</feature>
<evidence type="ECO:0000259" key="3">
    <source>
        <dbReference type="SMART" id="SM00903"/>
    </source>
</evidence>
<sequence length="870" mass="98209">MELKQPLARRFVAVLYRWNSFARASPYPYNSFARRSAHAHLASRRIGRSYTVATFCRQNESLASKLSQAEHHNGELLGSNDRIEGRLEDTKDAAQHMTEHHHNASEDTNEAKQHTPTPYDHGSNEDSMLLDAEAASDDGSKRVHDLRVAKSLRQLMRQVPSSVVILTVASPDPTENIPVPLGTALSSFNTVSLDPPHVSFNIKHPSRTLDAIRAAGGLFRIHFLDDNRPSVAIVDAFSKGNSKEALEERHNLVGISFNLDNESPPPRLHTPRQVAFLECELTQELTVADHVVLIAKVKHVGNSRKLRPTLAYHNGTYKRNDGTPFFTGQGASGAVAETAKGKDRNAETLADEANDAKLFTWGYPFLYGESERRHFVASIQQHLEGDLSYVDMGVPQVLKILKNKLHIPKSSFGVDLEAIIQSYHKKHGRRFSRSKKPSEDDGFLYQYWGRLTPTQVTEIVNVTMRLVKKQPLILNVHPYKFFGLIGVHPYSFILAGDLLEPLRADKHLAQHVETTTEIRDDKFPTLSSWESVENAVKELFRTKDYQACLEMGNSEISHAIGINYPWVEAYVGRIRFRIFQELFPHTFSHYYMDIRGVVTPMETRVIISRVVEALSSSRPGQHTSYPWNFLAKLGVHPAICGFDVEYVLTRLLLLRDTTDSSADFRAAVNPLLEPLFLKGNVDWVELALRANELVEKHTMHVLHWSREDLIAAMGIDQKARIWSPFANKTPTRIKTSTLLPILFGKELRDRYGKGTPKENEAIAAYLKTNFNYSIEDKQQSVQASVGSQLENDGADEKSRQDMMENLGIEITPRAKATQELEEAMADFGIKIQLKPQSIRSPEGQEDEMQTSRIPSFRILKFKIGKGQENN</sequence>
<dbReference type="InterPro" id="IPR002563">
    <property type="entry name" value="Flavin_Rdtase-like_dom"/>
</dbReference>
<dbReference type="OrthoDB" id="2015405at2759"/>
<feature type="compositionally biased region" description="Basic and acidic residues" evidence="2">
    <location>
        <begin position="94"/>
        <end position="113"/>
    </location>
</feature>
<keyword evidence="5" id="KW-1185">Reference proteome</keyword>
<evidence type="ECO:0000256" key="2">
    <source>
        <dbReference type="SAM" id="MobiDB-lite"/>
    </source>
</evidence>
<reference evidence="4 5" key="1">
    <citation type="journal article" date="2018" name="Sci. Rep.">
        <title>Comparative genomics provides insights into the lifestyle and reveals functional heterogeneity of dark septate endophytic fungi.</title>
        <authorList>
            <person name="Knapp D.G."/>
            <person name="Nemeth J.B."/>
            <person name="Barry K."/>
            <person name="Hainaut M."/>
            <person name="Henrissat B."/>
            <person name="Johnson J."/>
            <person name="Kuo A."/>
            <person name="Lim J.H.P."/>
            <person name="Lipzen A."/>
            <person name="Nolan M."/>
            <person name="Ohm R.A."/>
            <person name="Tamas L."/>
            <person name="Grigoriev I.V."/>
            <person name="Spatafora J.W."/>
            <person name="Nagy L.G."/>
            <person name="Kovacs G.M."/>
        </authorList>
    </citation>
    <scope>NUCLEOTIDE SEQUENCE [LARGE SCALE GENOMIC DNA]</scope>
    <source>
        <strain evidence="4 5">DSE2036</strain>
    </source>
</reference>
<evidence type="ECO:0000313" key="4">
    <source>
        <dbReference type="EMBL" id="PVI07043.1"/>
    </source>
</evidence>
<feature type="region of interest" description="Disordered" evidence="2">
    <location>
        <begin position="94"/>
        <end position="125"/>
    </location>
</feature>
<organism evidence="4 5">
    <name type="scientific">Periconia macrospinosa</name>
    <dbReference type="NCBI Taxonomy" id="97972"/>
    <lineage>
        <taxon>Eukaryota</taxon>
        <taxon>Fungi</taxon>
        <taxon>Dikarya</taxon>
        <taxon>Ascomycota</taxon>
        <taxon>Pezizomycotina</taxon>
        <taxon>Dothideomycetes</taxon>
        <taxon>Pleosporomycetidae</taxon>
        <taxon>Pleosporales</taxon>
        <taxon>Massarineae</taxon>
        <taxon>Periconiaceae</taxon>
        <taxon>Periconia</taxon>
    </lineage>
</organism>